<evidence type="ECO:0000256" key="4">
    <source>
        <dbReference type="SAM" id="SignalP"/>
    </source>
</evidence>
<accession>A0A6H9WH98</accession>
<keyword evidence="7" id="KW-1185">Reference proteome</keyword>
<dbReference type="SUPFAM" id="SSF53850">
    <property type="entry name" value="Periplasmic binding protein-like II"/>
    <property type="match status" value="1"/>
</dbReference>
<evidence type="ECO:0000256" key="3">
    <source>
        <dbReference type="ARBA" id="ARBA00022729"/>
    </source>
</evidence>
<dbReference type="Proteomes" id="UP000431744">
    <property type="component" value="Unassembled WGS sequence"/>
</dbReference>
<evidence type="ECO:0000313" key="7">
    <source>
        <dbReference type="Proteomes" id="UP000431744"/>
    </source>
</evidence>
<keyword evidence="3 4" id="KW-0732">Signal</keyword>
<feature type="chain" id="PRO_5038990496" evidence="4">
    <location>
        <begin position="26"/>
        <end position="543"/>
    </location>
</feature>
<evidence type="ECO:0000256" key="1">
    <source>
        <dbReference type="ARBA" id="ARBA00005695"/>
    </source>
</evidence>
<comment type="similarity">
    <text evidence="1">Belongs to the bacterial solute-binding protein 5 family.</text>
</comment>
<dbReference type="InterPro" id="IPR030678">
    <property type="entry name" value="Peptide/Ni-bd"/>
</dbReference>
<sequence>MTTPRRSLRRTALAAVASASALALALTGCQGGSAADDAPVGDPVAGGDLTIAVGNDPTNLNPSGNGAGNDTWYVTRQLVDSLLYQNPDTNELEPWLAESYEVNDDATVYTFHLRDDVTFSDGTPLTANEVKGTFDDIVEAGAQSYAFQFLDGYEATNVIDEHTAEVVFSTPNSGFANATAIVGLGIVGAATLEVPYEERNDGQAVVGTGPFTLGSYTTDVSTVLEKRGDYAWAPASLGNDGAAYLDSVTFQIVPEAGNRTGNLASGQVDVAGGIQPIDVPTLEGQGYNVMSRGNPGMLFGVGFNLGSDIVSDPAVREAISHATNPQEIVDTSLGELFAVGTSPLSSTTPGWADQSQHYTFDTAEAESILDGAGWVAGSDGVREKDGERLSLTLAWMTNFGPNQTSLELLQQQLAAIGIEIELVGGPVPDYLERTAGGDFDLAWANFSLADPDALRFQFDPDGRNNFHIDDAELATMFDESLAAAEPAERDGKYAEIQEYIASNAYYVPVHELTTIIGSSEQVQGLQFGADSRLNSLVATWLNA</sequence>
<evidence type="ECO:0000259" key="5">
    <source>
        <dbReference type="Pfam" id="PF00496"/>
    </source>
</evidence>
<dbReference type="InterPro" id="IPR006311">
    <property type="entry name" value="TAT_signal"/>
</dbReference>
<dbReference type="Gene3D" id="3.10.105.10">
    <property type="entry name" value="Dipeptide-binding Protein, Domain 3"/>
    <property type="match status" value="1"/>
</dbReference>
<evidence type="ECO:0000256" key="2">
    <source>
        <dbReference type="ARBA" id="ARBA00022448"/>
    </source>
</evidence>
<dbReference type="Pfam" id="PF00496">
    <property type="entry name" value="SBP_bac_5"/>
    <property type="match status" value="1"/>
</dbReference>
<dbReference type="EMBL" id="WBJY01000001">
    <property type="protein sequence ID" value="KAB1650282.1"/>
    <property type="molecule type" value="Genomic_DNA"/>
</dbReference>
<keyword evidence="2" id="KW-0813">Transport</keyword>
<dbReference type="PANTHER" id="PTHR30290">
    <property type="entry name" value="PERIPLASMIC BINDING COMPONENT OF ABC TRANSPORTER"/>
    <property type="match status" value="1"/>
</dbReference>
<evidence type="ECO:0000313" key="6">
    <source>
        <dbReference type="EMBL" id="KAB1650282.1"/>
    </source>
</evidence>
<comment type="caution">
    <text evidence="6">The sequence shown here is derived from an EMBL/GenBank/DDBJ whole genome shotgun (WGS) entry which is preliminary data.</text>
</comment>
<dbReference type="Gene3D" id="3.40.190.10">
    <property type="entry name" value="Periplasmic binding protein-like II"/>
    <property type="match status" value="1"/>
</dbReference>
<feature type="signal peptide" evidence="4">
    <location>
        <begin position="1"/>
        <end position="25"/>
    </location>
</feature>
<dbReference type="PROSITE" id="PS51257">
    <property type="entry name" value="PROKAR_LIPOPROTEIN"/>
    <property type="match status" value="1"/>
</dbReference>
<feature type="domain" description="Solute-binding protein family 5" evidence="5">
    <location>
        <begin position="91"/>
        <end position="455"/>
    </location>
</feature>
<dbReference type="PIRSF" id="PIRSF002741">
    <property type="entry name" value="MppA"/>
    <property type="match status" value="1"/>
</dbReference>
<name>A0A6H9WH98_9MICO</name>
<proteinExistence type="inferred from homology"/>
<reference evidence="6 7" key="1">
    <citation type="submission" date="2019-09" db="EMBL/GenBank/DDBJ databases">
        <title>Phylogeny of genus Pseudoclavibacter and closely related genus.</title>
        <authorList>
            <person name="Li Y."/>
        </authorList>
    </citation>
    <scope>NUCLEOTIDE SEQUENCE [LARGE SCALE GENOMIC DNA]</scope>
    <source>
        <strain evidence="6 7">EGI 60007</strain>
    </source>
</reference>
<dbReference type="AlphaFoldDB" id="A0A6H9WH98"/>
<organism evidence="6 7">
    <name type="scientific">Pseudoclavibacter endophyticus</name>
    <dbReference type="NCBI Taxonomy" id="1778590"/>
    <lineage>
        <taxon>Bacteria</taxon>
        <taxon>Bacillati</taxon>
        <taxon>Actinomycetota</taxon>
        <taxon>Actinomycetes</taxon>
        <taxon>Micrococcales</taxon>
        <taxon>Microbacteriaceae</taxon>
        <taxon>Pseudoclavibacter</taxon>
    </lineage>
</organism>
<gene>
    <name evidence="6" type="ORF">F8O04_08855</name>
</gene>
<dbReference type="PANTHER" id="PTHR30290:SF9">
    <property type="entry name" value="OLIGOPEPTIDE-BINDING PROTEIN APPA"/>
    <property type="match status" value="1"/>
</dbReference>
<dbReference type="GO" id="GO:1904680">
    <property type="term" value="F:peptide transmembrane transporter activity"/>
    <property type="evidence" value="ECO:0007669"/>
    <property type="project" value="TreeGrafter"/>
</dbReference>
<dbReference type="GO" id="GO:0042597">
    <property type="term" value="C:periplasmic space"/>
    <property type="evidence" value="ECO:0007669"/>
    <property type="project" value="UniProtKB-ARBA"/>
</dbReference>
<protein>
    <submittedName>
        <fullName evidence="6">ABC transporter substrate-binding protein</fullName>
    </submittedName>
</protein>
<dbReference type="RefSeq" id="WP_158028866.1">
    <property type="nucleotide sequence ID" value="NZ_BMHG01000001.1"/>
</dbReference>
<dbReference type="InterPro" id="IPR039424">
    <property type="entry name" value="SBP_5"/>
</dbReference>
<dbReference type="PROSITE" id="PS51318">
    <property type="entry name" value="TAT"/>
    <property type="match status" value="1"/>
</dbReference>
<dbReference type="CDD" id="cd08492">
    <property type="entry name" value="PBP2_NikA_DppA_OppA_like_15"/>
    <property type="match status" value="1"/>
</dbReference>
<dbReference type="OrthoDB" id="5240629at2"/>
<dbReference type="GO" id="GO:0043190">
    <property type="term" value="C:ATP-binding cassette (ABC) transporter complex"/>
    <property type="evidence" value="ECO:0007669"/>
    <property type="project" value="InterPro"/>
</dbReference>
<dbReference type="InterPro" id="IPR000914">
    <property type="entry name" value="SBP_5_dom"/>
</dbReference>
<dbReference type="GO" id="GO:0015833">
    <property type="term" value="P:peptide transport"/>
    <property type="evidence" value="ECO:0007669"/>
    <property type="project" value="TreeGrafter"/>
</dbReference>